<dbReference type="Gene3D" id="1.10.1200.10">
    <property type="entry name" value="ACP-like"/>
    <property type="match status" value="1"/>
</dbReference>
<accession>A0A368VRJ8</accession>
<keyword evidence="3" id="KW-1185">Reference proteome</keyword>
<dbReference type="RefSeq" id="WP_114382063.1">
    <property type="nucleotide sequence ID" value="NZ_QPJD01000013.1"/>
</dbReference>
<dbReference type="InterPro" id="IPR036736">
    <property type="entry name" value="ACP-like_sf"/>
</dbReference>
<dbReference type="Proteomes" id="UP000252415">
    <property type="component" value="Unassembled WGS sequence"/>
</dbReference>
<name>A0A368VRJ8_9BACL</name>
<reference evidence="2 3" key="1">
    <citation type="submission" date="2018-07" db="EMBL/GenBank/DDBJ databases">
        <title>Genomic Encyclopedia of Type Strains, Phase III (KMG-III): the genomes of soil and plant-associated and newly described type strains.</title>
        <authorList>
            <person name="Whitman W."/>
        </authorList>
    </citation>
    <scope>NUCLEOTIDE SEQUENCE [LARGE SCALE GENOMIC DNA]</scope>
    <source>
        <strain evidence="2 3">CECT 7506</strain>
    </source>
</reference>
<comment type="caution">
    <text evidence="2">The sequence shown here is derived from an EMBL/GenBank/DDBJ whole genome shotgun (WGS) entry which is preliminary data.</text>
</comment>
<dbReference type="InterPro" id="IPR009081">
    <property type="entry name" value="PP-bd_ACP"/>
</dbReference>
<dbReference type="Pfam" id="PF00550">
    <property type="entry name" value="PP-binding"/>
    <property type="match status" value="1"/>
</dbReference>
<evidence type="ECO:0000313" key="2">
    <source>
        <dbReference type="EMBL" id="RCW43482.1"/>
    </source>
</evidence>
<organism evidence="2 3">
    <name type="scientific">Paenibacillus prosopidis</name>
    <dbReference type="NCBI Taxonomy" id="630520"/>
    <lineage>
        <taxon>Bacteria</taxon>
        <taxon>Bacillati</taxon>
        <taxon>Bacillota</taxon>
        <taxon>Bacilli</taxon>
        <taxon>Bacillales</taxon>
        <taxon>Paenibacillaceae</taxon>
        <taxon>Paenibacillus</taxon>
    </lineage>
</organism>
<dbReference type="AlphaFoldDB" id="A0A368VRJ8"/>
<dbReference type="PROSITE" id="PS50075">
    <property type="entry name" value="CARRIER"/>
    <property type="match status" value="1"/>
</dbReference>
<sequence length="80" mass="9024">MHNKIIEIIAEIKEDAALIKTLDTTSGIMNEAGLDSLQIINFILRIEEEFGVEVDFDTFDLEHLSSIDAFVVYLGQLVRV</sequence>
<dbReference type="OrthoDB" id="1449405at2"/>
<protein>
    <submittedName>
        <fullName evidence="2">Phosphopantetheine binding protein</fullName>
    </submittedName>
</protein>
<evidence type="ECO:0000259" key="1">
    <source>
        <dbReference type="PROSITE" id="PS50075"/>
    </source>
</evidence>
<gene>
    <name evidence="2" type="ORF">DFP97_113155</name>
</gene>
<evidence type="ECO:0000313" key="3">
    <source>
        <dbReference type="Proteomes" id="UP000252415"/>
    </source>
</evidence>
<feature type="domain" description="Carrier" evidence="1">
    <location>
        <begin position="1"/>
        <end position="78"/>
    </location>
</feature>
<proteinExistence type="predicted"/>
<dbReference type="SUPFAM" id="SSF47336">
    <property type="entry name" value="ACP-like"/>
    <property type="match status" value="1"/>
</dbReference>
<dbReference type="EMBL" id="QPJD01000013">
    <property type="protein sequence ID" value="RCW43482.1"/>
    <property type="molecule type" value="Genomic_DNA"/>
</dbReference>